<gene>
    <name evidence="2" type="ORF">NCTC12151_00432</name>
</gene>
<protein>
    <submittedName>
        <fullName evidence="2">NADH-flavin reductase</fullName>
    </submittedName>
</protein>
<dbReference type="InterPro" id="IPR036291">
    <property type="entry name" value="NAD(P)-bd_dom_sf"/>
</dbReference>
<evidence type="ECO:0000313" key="3">
    <source>
        <dbReference type="Proteomes" id="UP000249005"/>
    </source>
</evidence>
<dbReference type="KEGG" id="lri:NCTC12151_00432"/>
<organism evidence="2 3">
    <name type="scientific">Leminorella richardii</name>
    <dbReference type="NCBI Taxonomy" id="158841"/>
    <lineage>
        <taxon>Bacteria</taxon>
        <taxon>Pseudomonadati</taxon>
        <taxon>Pseudomonadota</taxon>
        <taxon>Gammaproteobacteria</taxon>
        <taxon>Enterobacterales</taxon>
        <taxon>Budviciaceae</taxon>
        <taxon>Leminorella</taxon>
    </lineage>
</organism>
<keyword evidence="3" id="KW-1185">Reference proteome</keyword>
<name>A0A2X4X7D6_9GAMM</name>
<dbReference type="Gene3D" id="3.40.50.720">
    <property type="entry name" value="NAD(P)-binding Rossmann-like Domain"/>
    <property type="match status" value="1"/>
</dbReference>
<dbReference type="RefSeq" id="WP_111739086.1">
    <property type="nucleotide sequence ID" value="NZ_LR698987.1"/>
</dbReference>
<feature type="domain" description="NAD(P)-binding" evidence="1">
    <location>
        <begin position="7"/>
        <end position="193"/>
    </location>
</feature>
<dbReference type="AlphaFoldDB" id="A0A2X4X7D6"/>
<sequence length="211" mass="22634">MNIAIIGAGGKAGSLIAQEALARGHHVTAIVRRAASVANLSVNVLEKSLFDLTTEDLASFDAVIDAFNAPAGHEVQHQTSLAHLADLLANQPKTRLLVVGGAGSLYLDDALTLRVVDTPDFPDAYKPTASNMGEAFLKLRARPDVNWTYLSPAAMFIADGKRTGVYTLGRDRLLVNAEGNSTISYSDYAIAMIDEVEQGKHIRQRFTVVAD</sequence>
<evidence type="ECO:0000313" key="2">
    <source>
        <dbReference type="EMBL" id="SQI35535.1"/>
    </source>
</evidence>
<reference evidence="2 3" key="1">
    <citation type="submission" date="2018-06" db="EMBL/GenBank/DDBJ databases">
        <authorList>
            <consortium name="Pathogen Informatics"/>
            <person name="Doyle S."/>
        </authorList>
    </citation>
    <scope>NUCLEOTIDE SEQUENCE [LARGE SCALE GENOMIC DNA]</scope>
    <source>
        <strain evidence="2 3">NCTC12151</strain>
    </source>
</reference>
<dbReference type="Pfam" id="PF13460">
    <property type="entry name" value="NAD_binding_10"/>
    <property type="match status" value="1"/>
</dbReference>
<dbReference type="OrthoDB" id="9787292at2"/>
<dbReference type="GO" id="GO:0016646">
    <property type="term" value="F:oxidoreductase activity, acting on the CH-NH group of donors, NAD or NADP as acceptor"/>
    <property type="evidence" value="ECO:0007669"/>
    <property type="project" value="TreeGrafter"/>
</dbReference>
<accession>A0A2X4X7D6</accession>
<dbReference type="EMBL" id="LS483470">
    <property type="protein sequence ID" value="SQI35535.1"/>
    <property type="molecule type" value="Genomic_DNA"/>
</dbReference>
<dbReference type="Proteomes" id="UP000249005">
    <property type="component" value="Chromosome 1"/>
</dbReference>
<dbReference type="PANTHER" id="PTHR43355">
    <property type="entry name" value="FLAVIN REDUCTASE (NADPH)"/>
    <property type="match status" value="1"/>
</dbReference>
<dbReference type="InterPro" id="IPR016040">
    <property type="entry name" value="NAD(P)-bd_dom"/>
</dbReference>
<proteinExistence type="predicted"/>
<dbReference type="CDD" id="cd05244">
    <property type="entry name" value="BVR-B_like_SDR_a"/>
    <property type="match status" value="1"/>
</dbReference>
<dbReference type="PANTHER" id="PTHR43355:SF2">
    <property type="entry name" value="FLAVIN REDUCTASE (NADPH)"/>
    <property type="match status" value="1"/>
</dbReference>
<evidence type="ECO:0000259" key="1">
    <source>
        <dbReference type="Pfam" id="PF13460"/>
    </source>
</evidence>
<dbReference type="InterPro" id="IPR051606">
    <property type="entry name" value="Polyketide_Oxido-like"/>
</dbReference>
<dbReference type="SUPFAM" id="SSF51735">
    <property type="entry name" value="NAD(P)-binding Rossmann-fold domains"/>
    <property type="match status" value="1"/>
</dbReference>